<protein>
    <submittedName>
        <fullName evidence="3">TRC40/GET3/ArsA family transport-energizing ATPase</fullName>
    </submittedName>
</protein>
<dbReference type="Proteomes" id="UP000465062">
    <property type="component" value="Chromosome"/>
</dbReference>
<dbReference type="InterPro" id="IPR016300">
    <property type="entry name" value="ATPase_ArsA/GET3"/>
</dbReference>
<name>A0A6I6UFT4_9BACI</name>
<comment type="similarity">
    <text evidence="1">Belongs to the arsA ATPase family.</text>
</comment>
<dbReference type="PANTHER" id="PTHR10803:SF3">
    <property type="entry name" value="ATPASE GET3"/>
    <property type="match status" value="1"/>
</dbReference>
<dbReference type="CDD" id="cd02035">
    <property type="entry name" value="ArsA"/>
    <property type="match status" value="1"/>
</dbReference>
<dbReference type="SUPFAM" id="SSF52540">
    <property type="entry name" value="P-loop containing nucleoside triphosphate hydrolases"/>
    <property type="match status" value="1"/>
</dbReference>
<dbReference type="GO" id="GO:0016887">
    <property type="term" value="F:ATP hydrolysis activity"/>
    <property type="evidence" value="ECO:0007669"/>
    <property type="project" value="InterPro"/>
</dbReference>
<reference evidence="3 4" key="1">
    <citation type="submission" date="2019-06" db="EMBL/GenBank/DDBJ databases">
        <title>An operon consisting of a P-type ATPase gene and a transcriptional regular gene given the different cadmium resistance in Bacillus vietamensis 151-6 and Bacillus marisflavi 151-25.</title>
        <authorList>
            <person name="Yu X."/>
        </authorList>
    </citation>
    <scope>NUCLEOTIDE SEQUENCE [LARGE SCALE GENOMIC DNA]</scope>
    <source>
        <strain evidence="3 4">151-6</strain>
    </source>
</reference>
<dbReference type="GO" id="GO:0005524">
    <property type="term" value="F:ATP binding"/>
    <property type="evidence" value="ECO:0007669"/>
    <property type="project" value="InterPro"/>
</dbReference>
<sequence>MNDLLNQSILFVGGKGGVGKSTTASALAVMFAKMGKKTLIVSTDPAHNLGDIFHREINGYATPLSDDLWGIEIDPDAETRQYINGVKGNLKGMVKSNMVSEVHRQIDMASSAPGAEEAALFDRIVSIILEEGNEYDKIIFDTAPTGHTIRLLSLPELMGVWMDGMLERRKKTNKNYSQLLNDGEPVEDPIYDILQKRREKFSKVREILLDRKKTGFIFVLIPERLPILETEKAIELMSSHSLNIGGLIVNKILPNQADGEFLQKRREQEKVYLRMMQERFTDQSLYEVPLLEEDICTLSHLEGFASHLQKSIYKEEGIY</sequence>
<evidence type="ECO:0000259" key="2">
    <source>
        <dbReference type="Pfam" id="PF02374"/>
    </source>
</evidence>
<dbReference type="KEGG" id="bvq:FHE72_12520"/>
<dbReference type="Gene3D" id="3.40.50.300">
    <property type="entry name" value="P-loop containing nucleotide triphosphate hydrolases"/>
    <property type="match status" value="1"/>
</dbReference>
<dbReference type="InterPro" id="IPR027417">
    <property type="entry name" value="P-loop_NTPase"/>
</dbReference>
<dbReference type="PANTHER" id="PTHR10803">
    <property type="entry name" value="ARSENICAL PUMP-DRIVING ATPASE ARSENITE-TRANSLOCATING ATPASE"/>
    <property type="match status" value="1"/>
</dbReference>
<evidence type="ECO:0000256" key="1">
    <source>
        <dbReference type="ARBA" id="ARBA00011040"/>
    </source>
</evidence>
<evidence type="ECO:0000313" key="3">
    <source>
        <dbReference type="EMBL" id="QHE61744.1"/>
    </source>
</evidence>
<proteinExistence type="inferred from homology"/>
<dbReference type="NCBIfam" id="TIGR00345">
    <property type="entry name" value="GET3_arsA_TRC40"/>
    <property type="match status" value="1"/>
</dbReference>
<gene>
    <name evidence="3" type="ORF">FHE72_12520</name>
</gene>
<dbReference type="InterPro" id="IPR025723">
    <property type="entry name" value="ArsA/GET3_ATPase-like"/>
</dbReference>
<dbReference type="RefSeq" id="WP_034759038.1">
    <property type="nucleotide sequence ID" value="NZ_CCDN010000001.1"/>
</dbReference>
<dbReference type="GeneID" id="77236130"/>
<dbReference type="AlphaFoldDB" id="A0A6I6UFT4"/>
<dbReference type="EMBL" id="CP047394">
    <property type="protein sequence ID" value="QHE61744.1"/>
    <property type="molecule type" value="Genomic_DNA"/>
</dbReference>
<organism evidence="3 4">
    <name type="scientific">Rossellomorea vietnamensis</name>
    <dbReference type="NCBI Taxonomy" id="218284"/>
    <lineage>
        <taxon>Bacteria</taxon>
        <taxon>Bacillati</taxon>
        <taxon>Bacillota</taxon>
        <taxon>Bacilli</taxon>
        <taxon>Bacillales</taxon>
        <taxon>Bacillaceae</taxon>
        <taxon>Rossellomorea</taxon>
    </lineage>
</organism>
<accession>A0A6I6UFT4</accession>
<feature type="domain" description="ArsA/GET3 Anion-transporting ATPase-like" evidence="2">
    <location>
        <begin position="9"/>
        <end position="309"/>
    </location>
</feature>
<dbReference type="Pfam" id="PF02374">
    <property type="entry name" value="ArsA_ATPase"/>
    <property type="match status" value="1"/>
</dbReference>
<evidence type="ECO:0000313" key="4">
    <source>
        <dbReference type="Proteomes" id="UP000465062"/>
    </source>
</evidence>